<keyword evidence="1" id="KW-0812">Transmembrane</keyword>
<feature type="transmembrane region" description="Helical" evidence="1">
    <location>
        <begin position="88"/>
        <end position="105"/>
    </location>
</feature>
<dbReference type="AlphaFoldDB" id="A0A0N1HTJ9"/>
<organism evidence="2 3">
    <name type="scientific">Cyphellophora attinorum</name>
    <dbReference type="NCBI Taxonomy" id="1664694"/>
    <lineage>
        <taxon>Eukaryota</taxon>
        <taxon>Fungi</taxon>
        <taxon>Dikarya</taxon>
        <taxon>Ascomycota</taxon>
        <taxon>Pezizomycotina</taxon>
        <taxon>Eurotiomycetes</taxon>
        <taxon>Chaetothyriomycetidae</taxon>
        <taxon>Chaetothyriales</taxon>
        <taxon>Cyphellophoraceae</taxon>
        <taxon>Cyphellophora</taxon>
    </lineage>
</organism>
<evidence type="ECO:0000256" key="1">
    <source>
        <dbReference type="SAM" id="Phobius"/>
    </source>
</evidence>
<accession>A0A0N1HTJ9</accession>
<feature type="transmembrane region" description="Helical" evidence="1">
    <location>
        <begin position="21"/>
        <end position="43"/>
    </location>
</feature>
<evidence type="ECO:0000313" key="3">
    <source>
        <dbReference type="Proteomes" id="UP000038010"/>
    </source>
</evidence>
<keyword evidence="3" id="KW-1185">Reference proteome</keyword>
<dbReference type="EMBL" id="LFJN01000013">
    <property type="protein sequence ID" value="KPI39887.1"/>
    <property type="molecule type" value="Genomic_DNA"/>
</dbReference>
<keyword evidence="1" id="KW-0472">Membrane</keyword>
<keyword evidence="1" id="KW-1133">Transmembrane helix</keyword>
<feature type="transmembrane region" description="Helical" evidence="1">
    <location>
        <begin position="63"/>
        <end position="81"/>
    </location>
</feature>
<comment type="caution">
    <text evidence="2">The sequence shown here is derived from an EMBL/GenBank/DDBJ whole genome shotgun (WGS) entry which is preliminary data.</text>
</comment>
<gene>
    <name evidence="2" type="ORF">AB675_11339</name>
</gene>
<evidence type="ECO:0008006" key="4">
    <source>
        <dbReference type="Google" id="ProtNLM"/>
    </source>
</evidence>
<evidence type="ECO:0000313" key="2">
    <source>
        <dbReference type="EMBL" id="KPI39887.1"/>
    </source>
</evidence>
<dbReference type="Proteomes" id="UP000038010">
    <property type="component" value="Unassembled WGS sequence"/>
</dbReference>
<dbReference type="VEuPathDB" id="FungiDB:AB675_11339"/>
<sequence length="139" mass="15029">MATRKPVTNNKPPGTDPFYPVLVDCIFAAQGLIHAGFGALMFMLPQTMSYPGAPNPLDASPDVVRAFGVITLCLGGFYIQSVYQLNRGFQQGSIILRLLTAFIFSGNGPTWRLAALCEVALAFMSVLVLMLEPNGGFKR</sequence>
<dbReference type="RefSeq" id="XP_017999850.1">
    <property type="nucleotide sequence ID" value="XM_018140175.1"/>
</dbReference>
<dbReference type="GeneID" id="28732055"/>
<proteinExistence type="predicted"/>
<reference evidence="2 3" key="1">
    <citation type="submission" date="2015-06" db="EMBL/GenBank/DDBJ databases">
        <title>Draft genome of the ant-associated black yeast Phialophora attae CBS 131958.</title>
        <authorList>
            <person name="Moreno L.F."/>
            <person name="Stielow B.J."/>
            <person name="de Hoog S."/>
            <person name="Vicente V.A."/>
            <person name="Weiss V.A."/>
            <person name="de Vries M."/>
            <person name="Cruz L.M."/>
            <person name="Souza E.M."/>
        </authorList>
    </citation>
    <scope>NUCLEOTIDE SEQUENCE [LARGE SCALE GENOMIC DNA]</scope>
    <source>
        <strain evidence="2 3">CBS 131958</strain>
    </source>
</reference>
<protein>
    <recommendedName>
        <fullName evidence="4">DUF4345 domain-containing protein</fullName>
    </recommendedName>
</protein>
<name>A0A0N1HTJ9_9EURO</name>